<dbReference type="SUPFAM" id="SSF53335">
    <property type="entry name" value="S-adenosyl-L-methionine-dependent methyltransferases"/>
    <property type="match status" value="2"/>
</dbReference>
<dbReference type="GO" id="GO:0032259">
    <property type="term" value="P:methylation"/>
    <property type="evidence" value="ECO:0007669"/>
    <property type="project" value="UniProtKB-KW"/>
</dbReference>
<reference evidence="5" key="1">
    <citation type="journal article" date="2017" name="Nature">
        <title>The genome of Chenopodium quinoa.</title>
        <authorList>
            <person name="Jarvis D.E."/>
            <person name="Ho Y.S."/>
            <person name="Lightfoot D.J."/>
            <person name="Schmoeckel S.M."/>
            <person name="Li B."/>
            <person name="Borm T.J.A."/>
            <person name="Ohyanagi H."/>
            <person name="Mineta K."/>
            <person name="Michell C.T."/>
            <person name="Saber N."/>
            <person name="Kharbatia N.M."/>
            <person name="Rupper R.R."/>
            <person name="Sharp A.R."/>
            <person name="Dally N."/>
            <person name="Boughton B.A."/>
            <person name="Woo Y.H."/>
            <person name="Gao G."/>
            <person name="Schijlen E.G.W.M."/>
            <person name="Guo X."/>
            <person name="Momin A.A."/>
            <person name="Negrao S."/>
            <person name="Al-Babili S."/>
            <person name="Gehring C."/>
            <person name="Roessner U."/>
            <person name="Jung C."/>
            <person name="Murphy K."/>
            <person name="Arold S.T."/>
            <person name="Gojobori T."/>
            <person name="van der Linden C.G."/>
            <person name="van Loo E.N."/>
            <person name="Jellen E.N."/>
            <person name="Maughan P.J."/>
            <person name="Tester M."/>
        </authorList>
    </citation>
    <scope>NUCLEOTIDE SEQUENCE [LARGE SCALE GENOMIC DNA]</scope>
    <source>
        <strain evidence="5">cv. PI 614886</strain>
    </source>
</reference>
<reference evidence="5" key="2">
    <citation type="submission" date="2021-03" db="UniProtKB">
        <authorList>
            <consortium name="EnsemblPlants"/>
        </authorList>
    </citation>
    <scope>IDENTIFICATION</scope>
</reference>
<dbReference type="InterPro" id="IPR005299">
    <property type="entry name" value="MeTrfase_7"/>
</dbReference>
<dbReference type="InterPro" id="IPR029063">
    <property type="entry name" value="SAM-dependent_MTases_sf"/>
</dbReference>
<sequence>MSKSLRENVIREFYRMEHPTTLCIADLGCSSSDQNCLSGVLYGLIETIDKARREFGHGGPQEYHICLNDLPGNDFNTVFRSVTSFKEKLKQEMGDDYGHCFVNGVPGSFYGRLFPTNSLHFVHSSASLHWLSQVPEEIEENKRNIYMAKTSPTKVINSYYEQFTKDFSMFLRCRSKEVVAGGKMVLTLPGRQNNDPCYSKDSAYMWEYLAKVLNDMVSEGYVEEEKLNTFNIPIYTPSPSELEYLVAKEGSFALNDVHTFKVSSWDSNDDHKFGCSIDGTNRDDTMNLQASCMRAVAESLISSHFGEAIIDEKGTRLMAKELFYLWECLVTGYSDSDYAADVDTRRSVTGYVFTLGGSVKQLLTLTKPLKEQAIRDSYCKNLPKTMCIADLGCSSAESNTLSLITELLDTIEKAHREHGNEPQEYQVYLNDLPGNDFNTIFRSLGKFEDKLKKKMGDDFGHCFVSGVPGSFYGRLFPSNHLHFVHSYSIHWLSQIPKGIENNKENVYISRTSPSNVVKAYSDQFENDFTTFLRRRSEEVVAGGMMVLTMLGRKTEELYSKESCYMYDLLATALNSMVFEGLIDEEKLNTYNIPQYPPSAAELRNLVDKQGSFSFDQVHVCEVSWEANECYKYSSSKESDHYDFYKCMRSVVEPLLTSHFGETIIEEIFKRYKDLIQNAMALENNVFINVTISLTRKG</sequence>
<accession>A0A803LTF7</accession>
<keyword evidence="1" id="KW-0489">Methyltransferase</keyword>
<dbReference type="AlphaFoldDB" id="A0A803LTF7"/>
<evidence type="ECO:0000313" key="6">
    <source>
        <dbReference type="Proteomes" id="UP000596660"/>
    </source>
</evidence>
<dbReference type="Gramene" id="AUR62018501-RA">
    <property type="protein sequence ID" value="AUR62018501-RA:cds"/>
    <property type="gene ID" value="AUR62018501"/>
</dbReference>
<dbReference type="Pfam" id="PF03492">
    <property type="entry name" value="Methyltransf_7"/>
    <property type="match status" value="2"/>
</dbReference>
<dbReference type="GO" id="GO:0046872">
    <property type="term" value="F:metal ion binding"/>
    <property type="evidence" value="ECO:0007669"/>
    <property type="project" value="UniProtKB-KW"/>
</dbReference>
<evidence type="ECO:0000256" key="3">
    <source>
        <dbReference type="ARBA" id="ARBA00022723"/>
    </source>
</evidence>
<protein>
    <submittedName>
        <fullName evidence="5">Uncharacterized protein</fullName>
    </submittedName>
</protein>
<keyword evidence="3" id="KW-0479">Metal-binding</keyword>
<name>A0A803LTF7_CHEQI</name>
<evidence type="ECO:0000256" key="1">
    <source>
        <dbReference type="ARBA" id="ARBA00022603"/>
    </source>
</evidence>
<proteinExistence type="predicted"/>
<organism evidence="5 6">
    <name type="scientific">Chenopodium quinoa</name>
    <name type="common">Quinoa</name>
    <dbReference type="NCBI Taxonomy" id="63459"/>
    <lineage>
        <taxon>Eukaryota</taxon>
        <taxon>Viridiplantae</taxon>
        <taxon>Streptophyta</taxon>
        <taxon>Embryophyta</taxon>
        <taxon>Tracheophyta</taxon>
        <taxon>Spermatophyta</taxon>
        <taxon>Magnoliopsida</taxon>
        <taxon>eudicotyledons</taxon>
        <taxon>Gunneridae</taxon>
        <taxon>Pentapetalae</taxon>
        <taxon>Caryophyllales</taxon>
        <taxon>Chenopodiaceae</taxon>
        <taxon>Chenopodioideae</taxon>
        <taxon>Atripliceae</taxon>
        <taxon>Chenopodium</taxon>
    </lineage>
</organism>
<dbReference type="Gene3D" id="3.40.50.150">
    <property type="entry name" value="Vaccinia Virus protein VP39"/>
    <property type="match status" value="2"/>
</dbReference>
<keyword evidence="2" id="KW-0808">Transferase</keyword>
<dbReference type="OMA" id="RRSDDPC"/>
<evidence type="ECO:0000313" key="5">
    <source>
        <dbReference type="EnsemblPlants" id="AUR62018501-RA:cds"/>
    </source>
</evidence>
<evidence type="ECO:0000256" key="4">
    <source>
        <dbReference type="ARBA" id="ARBA00022842"/>
    </source>
</evidence>
<keyword evidence="6" id="KW-1185">Reference proteome</keyword>
<evidence type="ECO:0000256" key="2">
    <source>
        <dbReference type="ARBA" id="ARBA00022679"/>
    </source>
</evidence>
<keyword evidence="4" id="KW-0460">Magnesium</keyword>
<dbReference type="InterPro" id="IPR042086">
    <property type="entry name" value="MeTrfase_capping"/>
</dbReference>
<dbReference type="EnsemblPlants" id="AUR62018501-RA">
    <property type="protein sequence ID" value="AUR62018501-RA:cds"/>
    <property type="gene ID" value="AUR62018501"/>
</dbReference>
<dbReference type="Gene3D" id="1.10.1200.270">
    <property type="entry name" value="Methyltransferase, alpha-helical capping domain"/>
    <property type="match status" value="2"/>
</dbReference>
<dbReference type="Proteomes" id="UP000596660">
    <property type="component" value="Unplaced"/>
</dbReference>
<dbReference type="GO" id="GO:0008168">
    <property type="term" value="F:methyltransferase activity"/>
    <property type="evidence" value="ECO:0007669"/>
    <property type="project" value="UniProtKB-KW"/>
</dbReference>
<dbReference type="PANTHER" id="PTHR31009">
    <property type="entry name" value="S-ADENOSYL-L-METHIONINE:CARBOXYL METHYLTRANSFERASE FAMILY PROTEIN"/>
    <property type="match status" value="1"/>
</dbReference>